<organism evidence="2 3">
    <name type="scientific">Chitiniphilus purpureus</name>
    <dbReference type="NCBI Taxonomy" id="2981137"/>
    <lineage>
        <taxon>Bacteria</taxon>
        <taxon>Pseudomonadati</taxon>
        <taxon>Pseudomonadota</taxon>
        <taxon>Betaproteobacteria</taxon>
        <taxon>Neisseriales</taxon>
        <taxon>Chitinibacteraceae</taxon>
        <taxon>Chitiniphilus</taxon>
    </lineage>
</organism>
<feature type="repeat" description="TPR" evidence="1">
    <location>
        <begin position="214"/>
        <end position="247"/>
    </location>
</feature>
<dbReference type="SMART" id="SM00028">
    <property type="entry name" value="TPR"/>
    <property type="match status" value="3"/>
</dbReference>
<keyword evidence="1" id="KW-0802">TPR repeat</keyword>
<dbReference type="EMBL" id="CP106753">
    <property type="protein sequence ID" value="UXY16016.1"/>
    <property type="molecule type" value="Genomic_DNA"/>
</dbReference>
<dbReference type="InterPro" id="IPR019734">
    <property type="entry name" value="TPR_rpt"/>
</dbReference>
<protein>
    <recommendedName>
        <fullName evidence="4">Tetratricopeptide repeat protein</fullName>
    </recommendedName>
</protein>
<proteinExistence type="predicted"/>
<evidence type="ECO:0008006" key="4">
    <source>
        <dbReference type="Google" id="ProtNLM"/>
    </source>
</evidence>
<reference evidence="2" key="1">
    <citation type="submission" date="2022-10" db="EMBL/GenBank/DDBJ databases">
        <title>Chitiniphilus purpureus sp. nov., a novel chitin-degrading bacterium isolated from crawfish pond sediment.</title>
        <authorList>
            <person name="Li K."/>
        </authorList>
    </citation>
    <scope>NUCLEOTIDE SEQUENCE</scope>
    <source>
        <strain evidence="2">CD1</strain>
    </source>
</reference>
<evidence type="ECO:0000256" key="1">
    <source>
        <dbReference type="PROSITE-ProRule" id="PRU00339"/>
    </source>
</evidence>
<dbReference type="SUPFAM" id="SSF48452">
    <property type="entry name" value="TPR-like"/>
    <property type="match status" value="1"/>
</dbReference>
<dbReference type="RefSeq" id="WP_263125453.1">
    <property type="nucleotide sequence ID" value="NZ_CP106753.1"/>
</dbReference>
<name>A0ABY6DRA0_9NEIS</name>
<evidence type="ECO:0000313" key="2">
    <source>
        <dbReference type="EMBL" id="UXY16016.1"/>
    </source>
</evidence>
<dbReference type="Gene3D" id="1.25.40.10">
    <property type="entry name" value="Tetratricopeptide repeat domain"/>
    <property type="match status" value="1"/>
</dbReference>
<dbReference type="InterPro" id="IPR011990">
    <property type="entry name" value="TPR-like_helical_dom_sf"/>
</dbReference>
<dbReference type="PROSITE" id="PS50005">
    <property type="entry name" value="TPR"/>
    <property type="match status" value="1"/>
</dbReference>
<sequence>MKAGQPRAHDLRSEIEQTLTVAQTLANIKPGKALALAAQGRQLAESIEYQAGQALACHIEAAAHSAANAMPEAEAAAALALALAEAFSLWPLWFDTLDLKAGIAYDQEHYEVAADLWLRSLEHGFERHDALAVLRAYVGLGKVFFMYDDRATTTVMLNKAREYLPQISRLDVAFGLHINLAADAIRRDDLPAALAELTHAEALLGRMGYCHYEHELYYYRGHICRRQGELAQALYHLERSLALNASTSNRWGKTVNLIELGETCLDMGQLHAAHYYLTSVADAPSLYLQIQTHAGLARVNAAMGRTDREFVHWQKHFELAETMAEAAAQPQVAQLRHKALAERMRSLETRRQG</sequence>
<accession>A0ABY6DRA0</accession>
<evidence type="ECO:0000313" key="3">
    <source>
        <dbReference type="Proteomes" id="UP001061302"/>
    </source>
</evidence>
<keyword evidence="3" id="KW-1185">Reference proteome</keyword>
<dbReference type="Proteomes" id="UP001061302">
    <property type="component" value="Chromosome"/>
</dbReference>
<gene>
    <name evidence="2" type="ORF">N8I74_03065</name>
</gene>